<organism evidence="2 3">
    <name type="scientific">Athelia psychrophila</name>
    <dbReference type="NCBI Taxonomy" id="1759441"/>
    <lineage>
        <taxon>Eukaryota</taxon>
        <taxon>Fungi</taxon>
        <taxon>Dikarya</taxon>
        <taxon>Basidiomycota</taxon>
        <taxon>Agaricomycotina</taxon>
        <taxon>Agaricomycetes</taxon>
        <taxon>Agaricomycetidae</taxon>
        <taxon>Atheliales</taxon>
        <taxon>Atheliaceae</taxon>
        <taxon>Athelia</taxon>
    </lineage>
</organism>
<evidence type="ECO:0000313" key="3">
    <source>
        <dbReference type="Proteomes" id="UP000076532"/>
    </source>
</evidence>
<sequence length="178" mass="19439">MCESTPQPAISSYAICHCIANARYHPQRARSASPSSNAPRPRPPLLRPPPRPATTGRSSRSRPPPRAGKPSPSTSTRSRSPPCRSRAASGRKTTSSPRSRRSPRCSASSRSRRSNHRAKERGKIRGRRGREVGETGRRGWGRATSTRTSASWARTRTDTTRVGTAGGRWRTLCASSRA</sequence>
<feature type="compositionally biased region" description="Pro residues" evidence="1">
    <location>
        <begin position="40"/>
        <end position="52"/>
    </location>
</feature>
<reference evidence="2 3" key="1">
    <citation type="journal article" date="2016" name="Mol. Biol. Evol.">
        <title>Comparative Genomics of Early-Diverging Mushroom-Forming Fungi Provides Insights into the Origins of Lignocellulose Decay Capabilities.</title>
        <authorList>
            <person name="Nagy L.G."/>
            <person name="Riley R."/>
            <person name="Tritt A."/>
            <person name="Adam C."/>
            <person name="Daum C."/>
            <person name="Floudas D."/>
            <person name="Sun H."/>
            <person name="Yadav J.S."/>
            <person name="Pangilinan J."/>
            <person name="Larsson K.H."/>
            <person name="Matsuura K."/>
            <person name="Barry K."/>
            <person name="Labutti K."/>
            <person name="Kuo R."/>
            <person name="Ohm R.A."/>
            <person name="Bhattacharya S.S."/>
            <person name="Shirouzu T."/>
            <person name="Yoshinaga Y."/>
            <person name="Martin F.M."/>
            <person name="Grigoriev I.V."/>
            <person name="Hibbett D.S."/>
        </authorList>
    </citation>
    <scope>NUCLEOTIDE SEQUENCE [LARGE SCALE GENOMIC DNA]</scope>
    <source>
        <strain evidence="2 3">CBS 109695</strain>
    </source>
</reference>
<feature type="region of interest" description="Disordered" evidence="1">
    <location>
        <begin position="25"/>
        <end position="165"/>
    </location>
</feature>
<feature type="compositionally biased region" description="Low complexity" evidence="1">
    <location>
        <begin position="68"/>
        <end position="88"/>
    </location>
</feature>
<accession>A0A166IX99</accession>
<dbReference type="Proteomes" id="UP000076532">
    <property type="component" value="Unassembled WGS sequence"/>
</dbReference>
<protein>
    <submittedName>
        <fullName evidence="2">Uncharacterized protein</fullName>
    </submittedName>
</protein>
<keyword evidence="3" id="KW-1185">Reference proteome</keyword>
<evidence type="ECO:0000313" key="2">
    <source>
        <dbReference type="EMBL" id="KZP20268.1"/>
    </source>
</evidence>
<gene>
    <name evidence="2" type="ORF">FIBSPDRAFT_540462</name>
</gene>
<dbReference type="AlphaFoldDB" id="A0A166IX99"/>
<feature type="compositionally biased region" description="Low complexity" evidence="1">
    <location>
        <begin position="141"/>
        <end position="154"/>
    </location>
</feature>
<dbReference type="EMBL" id="KV417556">
    <property type="protein sequence ID" value="KZP20268.1"/>
    <property type="molecule type" value="Genomic_DNA"/>
</dbReference>
<feature type="compositionally biased region" description="Low complexity" evidence="1">
    <location>
        <begin position="29"/>
        <end position="39"/>
    </location>
</feature>
<feature type="compositionally biased region" description="Basic residues" evidence="1">
    <location>
        <begin position="110"/>
        <end position="128"/>
    </location>
</feature>
<name>A0A166IX99_9AGAM</name>
<proteinExistence type="predicted"/>
<evidence type="ECO:0000256" key="1">
    <source>
        <dbReference type="SAM" id="MobiDB-lite"/>
    </source>
</evidence>